<evidence type="ECO:0000259" key="1">
    <source>
        <dbReference type="Pfam" id="PF07929"/>
    </source>
</evidence>
<protein>
    <submittedName>
        <fullName evidence="2">Plasmid pRiA4b ORF-3 family protein</fullName>
    </submittedName>
</protein>
<dbReference type="Gene3D" id="3.10.290.30">
    <property type="entry name" value="MM3350-like"/>
    <property type="match status" value="1"/>
</dbReference>
<dbReference type="RefSeq" id="WP_137610294.1">
    <property type="nucleotide sequence ID" value="NZ_BJDF01000001.1"/>
</dbReference>
<comment type="caution">
    <text evidence="2">The sequence shown here is derived from an EMBL/GenBank/DDBJ whole genome shotgun (WGS) entry which is preliminary data.</text>
</comment>
<dbReference type="Pfam" id="PF07929">
    <property type="entry name" value="PRiA4_ORF3"/>
    <property type="match status" value="1"/>
</dbReference>
<dbReference type="Proteomes" id="UP001596288">
    <property type="component" value="Unassembled WGS sequence"/>
</dbReference>
<dbReference type="InterPro" id="IPR012912">
    <property type="entry name" value="Plasmid_pRiA4b_Orf3-like"/>
</dbReference>
<dbReference type="PANTHER" id="PTHR41878:SF1">
    <property type="entry name" value="TNPR PROTEIN"/>
    <property type="match status" value="1"/>
</dbReference>
<proteinExistence type="predicted"/>
<sequence>MNKQSPVAMEITVKLLDTKPATWRKLIVPIGIRYDQLHVLIQLSFGWQNAHLFSFKPKNKDIEYLNYIDDYGDFFNIKQVYADQGYLYQDLSDDTVLYTYDFGEDWEHLITLKKLLTFEDLDNAIIPSCIAGAGGSLGEDGNAPDAATSRFNRKNINKNLSLWSKAGEQMITGADMGLFPNM</sequence>
<organism evidence="2 3">
    <name type="scientific">Companilactobacillus huachuanensis</name>
    <dbReference type="NCBI Taxonomy" id="2559914"/>
    <lineage>
        <taxon>Bacteria</taxon>
        <taxon>Bacillati</taxon>
        <taxon>Bacillota</taxon>
        <taxon>Bacilli</taxon>
        <taxon>Lactobacillales</taxon>
        <taxon>Lactobacillaceae</taxon>
        <taxon>Companilactobacillus</taxon>
    </lineage>
</organism>
<evidence type="ECO:0000313" key="2">
    <source>
        <dbReference type="EMBL" id="MFC6176675.1"/>
    </source>
</evidence>
<feature type="domain" description="Plasmid pRiA4b Orf3-like" evidence="1">
    <location>
        <begin position="9"/>
        <end position="140"/>
    </location>
</feature>
<dbReference type="PANTHER" id="PTHR41878">
    <property type="entry name" value="LEXA REPRESSOR-RELATED"/>
    <property type="match status" value="1"/>
</dbReference>
<dbReference type="InterPro" id="IPR024047">
    <property type="entry name" value="MM3350-like_sf"/>
</dbReference>
<gene>
    <name evidence="2" type="ORF">ACFQAV_07465</name>
</gene>
<dbReference type="EMBL" id="JBHSSF010000019">
    <property type="protein sequence ID" value="MFC6176675.1"/>
    <property type="molecule type" value="Genomic_DNA"/>
</dbReference>
<dbReference type="SUPFAM" id="SSF159941">
    <property type="entry name" value="MM3350-like"/>
    <property type="match status" value="1"/>
</dbReference>
<keyword evidence="3" id="KW-1185">Reference proteome</keyword>
<name>A0ABW1RML3_9LACO</name>
<reference evidence="3" key="1">
    <citation type="journal article" date="2019" name="Int. J. Syst. Evol. Microbiol.">
        <title>The Global Catalogue of Microorganisms (GCM) 10K type strain sequencing project: providing services to taxonomists for standard genome sequencing and annotation.</title>
        <authorList>
            <consortium name="The Broad Institute Genomics Platform"/>
            <consortium name="The Broad Institute Genome Sequencing Center for Infectious Disease"/>
            <person name="Wu L."/>
            <person name="Ma J."/>
        </authorList>
    </citation>
    <scope>NUCLEOTIDE SEQUENCE [LARGE SCALE GENOMIC DNA]</scope>
    <source>
        <strain evidence="3">CCM 8927</strain>
    </source>
</reference>
<accession>A0ABW1RML3</accession>
<evidence type="ECO:0000313" key="3">
    <source>
        <dbReference type="Proteomes" id="UP001596288"/>
    </source>
</evidence>